<accession>A0A0D0GLX0</accession>
<dbReference type="OrthoDB" id="704817at2"/>
<dbReference type="EMBL" id="JXRA01000018">
    <property type="protein sequence ID" value="KIO78237.1"/>
    <property type="molecule type" value="Genomic_DNA"/>
</dbReference>
<dbReference type="AlphaFoldDB" id="A0A0D0GLX0"/>
<evidence type="ECO:0008006" key="3">
    <source>
        <dbReference type="Google" id="ProtNLM"/>
    </source>
</evidence>
<sequence>MKRILLICLTVMTVMGCGVNKQAQQIKALENCKYKIVSAENLSVAGADVKKIVNGRDINLASLPGLAFGLLRRDVPFRARLNMEISNPSGTLASINQFEYKVLINKQELANGFVNQQVSIPSGQSVVVPVDLNVNVYQFISNQKVMSEISDFLRGGANGGSERKGLVTLKIRPSIMVGGVLIKYPGFISIDKEVSSKILL</sequence>
<keyword evidence="2" id="KW-1185">Reference proteome</keyword>
<name>A0A0D0GLX0_9SPHI</name>
<dbReference type="STRING" id="1503925.TH53_04790"/>
<dbReference type="SUPFAM" id="SSF117070">
    <property type="entry name" value="LEA14-like"/>
    <property type="match status" value="1"/>
</dbReference>
<organism evidence="1 2">
    <name type="scientific">Pedobacter lusitanus</name>
    <dbReference type="NCBI Taxonomy" id="1503925"/>
    <lineage>
        <taxon>Bacteria</taxon>
        <taxon>Pseudomonadati</taxon>
        <taxon>Bacteroidota</taxon>
        <taxon>Sphingobacteriia</taxon>
        <taxon>Sphingobacteriales</taxon>
        <taxon>Sphingobacteriaceae</taxon>
        <taxon>Pedobacter</taxon>
    </lineage>
</organism>
<dbReference type="Gene3D" id="2.60.40.1820">
    <property type="match status" value="1"/>
</dbReference>
<proteinExistence type="predicted"/>
<evidence type="ECO:0000313" key="2">
    <source>
        <dbReference type="Proteomes" id="UP000032049"/>
    </source>
</evidence>
<gene>
    <name evidence="1" type="ORF">TH53_04790</name>
</gene>
<dbReference type="PROSITE" id="PS51257">
    <property type="entry name" value="PROKAR_LIPOPROTEIN"/>
    <property type="match status" value="1"/>
</dbReference>
<dbReference type="RefSeq" id="WP_041878923.1">
    <property type="nucleotide sequence ID" value="NZ_CP157278.1"/>
</dbReference>
<comment type="caution">
    <text evidence="1">The sequence shown here is derived from an EMBL/GenBank/DDBJ whole genome shotgun (WGS) entry which is preliminary data.</text>
</comment>
<reference evidence="1 2" key="1">
    <citation type="submission" date="2015-01" db="EMBL/GenBank/DDBJ databases">
        <title>Draft genome sequence of Pedobacter sp. NL19 isolated from sludge of an effluent treatment pond in an abandoned uranium mine.</title>
        <authorList>
            <person name="Santos T."/>
            <person name="Caetano T."/>
            <person name="Covas C."/>
            <person name="Cruz A."/>
            <person name="Mendo S."/>
        </authorList>
    </citation>
    <scope>NUCLEOTIDE SEQUENCE [LARGE SCALE GENOMIC DNA]</scope>
    <source>
        <strain evidence="1 2">NL19</strain>
    </source>
</reference>
<dbReference type="Proteomes" id="UP000032049">
    <property type="component" value="Unassembled WGS sequence"/>
</dbReference>
<protein>
    <recommendedName>
        <fullName evidence="3">Late embryogenesis abundant protein LEA-2 subgroup domain-containing protein</fullName>
    </recommendedName>
</protein>
<evidence type="ECO:0000313" key="1">
    <source>
        <dbReference type="EMBL" id="KIO78237.1"/>
    </source>
</evidence>